<name>S7Q3X1_GLOTA</name>
<feature type="region of interest" description="Disordered" evidence="1">
    <location>
        <begin position="162"/>
        <end position="183"/>
    </location>
</feature>
<dbReference type="Proteomes" id="UP000030669">
    <property type="component" value="Unassembled WGS sequence"/>
</dbReference>
<feature type="region of interest" description="Disordered" evidence="1">
    <location>
        <begin position="91"/>
        <end position="129"/>
    </location>
</feature>
<evidence type="ECO:0000256" key="1">
    <source>
        <dbReference type="SAM" id="MobiDB-lite"/>
    </source>
</evidence>
<organism evidence="2 3">
    <name type="scientific">Gloeophyllum trabeum (strain ATCC 11539 / FP-39264 / Madison 617)</name>
    <name type="common">Brown rot fungus</name>
    <dbReference type="NCBI Taxonomy" id="670483"/>
    <lineage>
        <taxon>Eukaryota</taxon>
        <taxon>Fungi</taxon>
        <taxon>Dikarya</taxon>
        <taxon>Basidiomycota</taxon>
        <taxon>Agaricomycotina</taxon>
        <taxon>Agaricomycetes</taxon>
        <taxon>Gloeophyllales</taxon>
        <taxon>Gloeophyllaceae</taxon>
        <taxon>Gloeophyllum</taxon>
    </lineage>
</organism>
<feature type="compositionally biased region" description="Low complexity" evidence="1">
    <location>
        <begin position="162"/>
        <end position="172"/>
    </location>
</feature>
<feature type="region of interest" description="Disordered" evidence="1">
    <location>
        <begin position="330"/>
        <end position="359"/>
    </location>
</feature>
<feature type="compositionally biased region" description="Polar residues" evidence="1">
    <location>
        <begin position="92"/>
        <end position="114"/>
    </location>
</feature>
<protein>
    <submittedName>
        <fullName evidence="2">Uncharacterized protein</fullName>
    </submittedName>
</protein>
<dbReference type="HOGENOM" id="CLU_606982_0_0_1"/>
<feature type="compositionally biased region" description="Low complexity" evidence="1">
    <location>
        <begin position="337"/>
        <end position="351"/>
    </location>
</feature>
<evidence type="ECO:0000313" key="2">
    <source>
        <dbReference type="EMBL" id="EPQ54701.1"/>
    </source>
</evidence>
<accession>S7Q3X1</accession>
<dbReference type="GeneID" id="19304195"/>
<gene>
    <name evidence="2" type="ORF">GLOTRDRAFT_139223</name>
</gene>
<dbReference type="KEGG" id="gtr:GLOTRDRAFT_139223"/>
<reference evidence="2 3" key="1">
    <citation type="journal article" date="2012" name="Science">
        <title>The Paleozoic origin of enzymatic lignin decomposition reconstructed from 31 fungal genomes.</title>
        <authorList>
            <person name="Floudas D."/>
            <person name="Binder M."/>
            <person name="Riley R."/>
            <person name="Barry K."/>
            <person name="Blanchette R.A."/>
            <person name="Henrissat B."/>
            <person name="Martinez A.T."/>
            <person name="Otillar R."/>
            <person name="Spatafora J.W."/>
            <person name="Yadav J.S."/>
            <person name="Aerts A."/>
            <person name="Benoit I."/>
            <person name="Boyd A."/>
            <person name="Carlson A."/>
            <person name="Copeland A."/>
            <person name="Coutinho P.M."/>
            <person name="de Vries R.P."/>
            <person name="Ferreira P."/>
            <person name="Findley K."/>
            <person name="Foster B."/>
            <person name="Gaskell J."/>
            <person name="Glotzer D."/>
            <person name="Gorecki P."/>
            <person name="Heitman J."/>
            <person name="Hesse C."/>
            <person name="Hori C."/>
            <person name="Igarashi K."/>
            <person name="Jurgens J.A."/>
            <person name="Kallen N."/>
            <person name="Kersten P."/>
            <person name="Kohler A."/>
            <person name="Kuees U."/>
            <person name="Kumar T.K.A."/>
            <person name="Kuo A."/>
            <person name="LaButti K."/>
            <person name="Larrondo L.F."/>
            <person name="Lindquist E."/>
            <person name="Ling A."/>
            <person name="Lombard V."/>
            <person name="Lucas S."/>
            <person name="Lundell T."/>
            <person name="Martin R."/>
            <person name="McLaughlin D.J."/>
            <person name="Morgenstern I."/>
            <person name="Morin E."/>
            <person name="Murat C."/>
            <person name="Nagy L.G."/>
            <person name="Nolan M."/>
            <person name="Ohm R.A."/>
            <person name="Patyshakuliyeva A."/>
            <person name="Rokas A."/>
            <person name="Ruiz-Duenas F.J."/>
            <person name="Sabat G."/>
            <person name="Salamov A."/>
            <person name="Samejima M."/>
            <person name="Schmutz J."/>
            <person name="Slot J.C."/>
            <person name="St John F."/>
            <person name="Stenlid J."/>
            <person name="Sun H."/>
            <person name="Sun S."/>
            <person name="Syed K."/>
            <person name="Tsang A."/>
            <person name="Wiebenga A."/>
            <person name="Young D."/>
            <person name="Pisabarro A."/>
            <person name="Eastwood D.C."/>
            <person name="Martin F."/>
            <person name="Cullen D."/>
            <person name="Grigoriev I.V."/>
            <person name="Hibbett D.S."/>
        </authorList>
    </citation>
    <scope>NUCLEOTIDE SEQUENCE [LARGE SCALE GENOMIC DNA]</scope>
    <source>
        <strain evidence="2 3">ATCC 11539</strain>
    </source>
</reference>
<dbReference type="RefSeq" id="XP_007866965.1">
    <property type="nucleotide sequence ID" value="XM_007868774.1"/>
</dbReference>
<feature type="compositionally biased region" description="Polar residues" evidence="1">
    <location>
        <begin position="57"/>
        <end position="69"/>
    </location>
</feature>
<proteinExistence type="predicted"/>
<keyword evidence="3" id="KW-1185">Reference proteome</keyword>
<evidence type="ECO:0000313" key="3">
    <source>
        <dbReference type="Proteomes" id="UP000030669"/>
    </source>
</evidence>
<sequence length="451" mass="49141">MTKQGGSGPEDGREEMGDVPDADGARAADGIPSGMRPHHSVPSCARRYSPTDDQDANARSASRQPHTSSSLSAILLGSVRRPAYGQVKIPFNYSNPTEPQHSSLRYEQSTSTQHTRARTADPGAPPMTARLVCPCPSRRTSWRPHVIGLAYKQSSTTIRHPVTVPSTRSTSTEPYEGTRGGRWYGEASARTYPVRDGPPSPATPRAGVTAVFSLGPGYSRAYLCTSLHPTLSALGYADQDNSTLQVRELRSRRPEGPVKVKPPPILKVKLLPLPRANMRSFKTFKAMLRMCKAKGVTCPTSCACPNKKGEPVPDVLAIPLDCPLALVTSPSGPTPAPLSSESPTSNLSSPTAAVPPSPRMTAEEFKELCESNERRRVRVAALEAVCRPETVRIVPEAKLVVAKFEAEIAEIRASIRQRENKMQSMLMWELMDSYECPLPSFESQYNIVRVQ</sequence>
<dbReference type="EMBL" id="KB469303">
    <property type="protein sequence ID" value="EPQ54701.1"/>
    <property type="molecule type" value="Genomic_DNA"/>
</dbReference>
<dbReference type="AlphaFoldDB" id="S7Q3X1"/>
<feature type="region of interest" description="Disordered" evidence="1">
    <location>
        <begin position="1"/>
        <end position="69"/>
    </location>
</feature>